<sequence length="176" mass="18955">MTESAVVNLVEASPKAKATPEWCFETASVALLPLLVARMHTQAGATSTECSAAYAVRFARANTRKRVTAYGAELLESVRLLPAKKVLSRLQESQAIASWKVDAEFRPTKDPSTRRVYVGLMTGFVAEILITQRPGADLKWHDGRLRAGGGGAIDLVMHLTGLKFKQAVSLLTASSG</sequence>
<name>A0ABW4KSE3_9BURK</name>
<evidence type="ECO:0000313" key="1">
    <source>
        <dbReference type="EMBL" id="MFD1709781.1"/>
    </source>
</evidence>
<dbReference type="RefSeq" id="WP_222707619.1">
    <property type="nucleotide sequence ID" value="NZ_JBHUEJ010000010.1"/>
</dbReference>
<evidence type="ECO:0000313" key="2">
    <source>
        <dbReference type="Proteomes" id="UP001597304"/>
    </source>
</evidence>
<dbReference type="Proteomes" id="UP001597304">
    <property type="component" value="Unassembled WGS sequence"/>
</dbReference>
<proteinExistence type="predicted"/>
<dbReference type="EMBL" id="JBHUEJ010000010">
    <property type="protein sequence ID" value="MFD1709781.1"/>
    <property type="molecule type" value="Genomic_DNA"/>
</dbReference>
<gene>
    <name evidence="1" type="ORF">ACFSF0_04130</name>
</gene>
<reference evidence="2" key="1">
    <citation type="journal article" date="2019" name="Int. J. Syst. Evol. Microbiol.">
        <title>The Global Catalogue of Microorganisms (GCM) 10K type strain sequencing project: providing services to taxonomists for standard genome sequencing and annotation.</title>
        <authorList>
            <consortium name="The Broad Institute Genomics Platform"/>
            <consortium name="The Broad Institute Genome Sequencing Center for Infectious Disease"/>
            <person name="Wu L."/>
            <person name="Ma J."/>
        </authorList>
    </citation>
    <scope>NUCLEOTIDE SEQUENCE [LARGE SCALE GENOMIC DNA]</scope>
    <source>
        <strain evidence="2">LMG 29247</strain>
    </source>
</reference>
<comment type="caution">
    <text evidence="1">The sequence shown here is derived from an EMBL/GenBank/DDBJ whole genome shotgun (WGS) entry which is preliminary data.</text>
</comment>
<keyword evidence="2" id="KW-1185">Reference proteome</keyword>
<accession>A0ABW4KSE3</accession>
<protein>
    <submittedName>
        <fullName evidence="1">Uncharacterized protein</fullName>
    </submittedName>
</protein>
<organism evidence="1 2">
    <name type="scientific">Ottowia flava</name>
    <dbReference type="NCBI Taxonomy" id="2675430"/>
    <lineage>
        <taxon>Bacteria</taxon>
        <taxon>Pseudomonadati</taxon>
        <taxon>Pseudomonadota</taxon>
        <taxon>Betaproteobacteria</taxon>
        <taxon>Burkholderiales</taxon>
        <taxon>Comamonadaceae</taxon>
        <taxon>Ottowia</taxon>
    </lineage>
</organism>